<feature type="transmembrane region" description="Helical" evidence="1">
    <location>
        <begin position="112"/>
        <end position="132"/>
    </location>
</feature>
<accession>A0AAD8BF08</accession>
<reference evidence="2" key="1">
    <citation type="journal article" date="2023" name="PLoS Negl. Trop. Dis.">
        <title>A genome sequence for Biomphalaria pfeifferi, the major vector snail for the human-infecting parasite Schistosoma mansoni.</title>
        <authorList>
            <person name="Bu L."/>
            <person name="Lu L."/>
            <person name="Laidemitt M.R."/>
            <person name="Zhang S.M."/>
            <person name="Mutuku M."/>
            <person name="Mkoji G."/>
            <person name="Steinauer M."/>
            <person name="Loker E.S."/>
        </authorList>
    </citation>
    <scope>NUCLEOTIDE SEQUENCE</scope>
    <source>
        <strain evidence="2">KasaAsao</strain>
    </source>
</reference>
<feature type="transmembrane region" description="Helical" evidence="1">
    <location>
        <begin position="295"/>
        <end position="317"/>
    </location>
</feature>
<feature type="transmembrane region" description="Helical" evidence="1">
    <location>
        <begin position="82"/>
        <end position="100"/>
    </location>
</feature>
<keyword evidence="1" id="KW-0812">Transmembrane</keyword>
<dbReference type="AlphaFoldDB" id="A0AAD8BF08"/>
<feature type="transmembrane region" description="Helical" evidence="1">
    <location>
        <begin position="323"/>
        <end position="350"/>
    </location>
</feature>
<keyword evidence="3" id="KW-1185">Reference proteome</keyword>
<feature type="transmembrane region" description="Helical" evidence="1">
    <location>
        <begin position="51"/>
        <end position="70"/>
    </location>
</feature>
<feature type="transmembrane region" description="Helical" evidence="1">
    <location>
        <begin position="241"/>
        <end position="258"/>
    </location>
</feature>
<protein>
    <submittedName>
        <fullName evidence="2">Sodium/hydrogen exchanger 10</fullName>
    </submittedName>
</protein>
<feature type="transmembrane region" description="Helical" evidence="1">
    <location>
        <begin position="21"/>
        <end position="39"/>
    </location>
</feature>
<evidence type="ECO:0000256" key="1">
    <source>
        <dbReference type="SAM" id="Phobius"/>
    </source>
</evidence>
<keyword evidence="1" id="KW-1133">Transmembrane helix</keyword>
<feature type="transmembrane region" description="Helical" evidence="1">
    <location>
        <begin position="362"/>
        <end position="384"/>
    </location>
</feature>
<gene>
    <name evidence="2" type="ORF">Bpfe_017097</name>
</gene>
<dbReference type="EMBL" id="JASAOG010000086">
    <property type="protein sequence ID" value="KAK0053399.1"/>
    <property type="molecule type" value="Genomic_DNA"/>
</dbReference>
<feature type="transmembrane region" description="Helical" evidence="1">
    <location>
        <begin position="658"/>
        <end position="678"/>
    </location>
</feature>
<dbReference type="Proteomes" id="UP001233172">
    <property type="component" value="Unassembled WGS sequence"/>
</dbReference>
<organism evidence="2 3">
    <name type="scientific">Biomphalaria pfeifferi</name>
    <name type="common">Bloodfluke planorb</name>
    <name type="synonym">Freshwater snail</name>
    <dbReference type="NCBI Taxonomy" id="112525"/>
    <lineage>
        <taxon>Eukaryota</taxon>
        <taxon>Metazoa</taxon>
        <taxon>Spiralia</taxon>
        <taxon>Lophotrochozoa</taxon>
        <taxon>Mollusca</taxon>
        <taxon>Gastropoda</taxon>
        <taxon>Heterobranchia</taxon>
        <taxon>Euthyneura</taxon>
        <taxon>Panpulmonata</taxon>
        <taxon>Hygrophila</taxon>
        <taxon>Lymnaeoidea</taxon>
        <taxon>Planorbidae</taxon>
        <taxon>Biomphalaria</taxon>
    </lineage>
</organism>
<feature type="transmembrane region" description="Helical" evidence="1">
    <location>
        <begin position="586"/>
        <end position="605"/>
    </location>
</feature>
<feature type="transmembrane region" description="Helical" evidence="1">
    <location>
        <begin position="206"/>
        <end position="229"/>
    </location>
</feature>
<keyword evidence="1" id="KW-0472">Membrane</keyword>
<comment type="caution">
    <text evidence="2">The sequence shown here is derived from an EMBL/GenBank/DDBJ whole genome shotgun (WGS) entry which is preliminary data.</text>
</comment>
<sequence>MAPKRLESITANSGGNHDEEISSLQIILYGFLFLLFGLFFRQVTTNRRSALGHHIILVLLGIIVGHLSYIEKRLEDPMLINSVGQLHLLQLFIPMMFFESTFNLEIHYMKTMLIHLILVVIPTLLLASASAIAFRQMLIFPMNPLESIVMMTLSLPPGPRMTRIFLSSISAEYDLRVPLEAESLFGSCVTYMFYTVVTTRSFHTSIVYAFPFLLDIILSASFGFIVGKIMIMWISKMFKDIVNQTTIVIAFVYSAFSICQLNNISGFLCVVVIGLVMADRRAVMSTQTTSVLNKFMELTLFTFSSVATVQVGIYLVTHVWGHLTLALFMLSVLSFITVSFIRALVLFITYPISRLYMNSLHVLYVVCACHLRDSYSCILIFTLIDTSLHKTVNTDLFSILILHIVYSFLAHYPLVSAVVSYVQTRNINNDKVIMLERAAKMIKDLQSSVKRSLKSSMLTTDADWVTVTEYTRLKDDFMKLYGNKAYLEKKRDGINQFLGTQALRKQAVRQIVITERTCYARQFEEGVLSRQSVINLMILVNEALKEKQLVDPYKIVQFAVHRNYFHKLVIEMSRQLHSTILPMSKALLLMILIFIDSFITMYTIAAMRFEYVGFLKMFCLHSYNVLVLLFYIFLELYKLVRNKSLRMEGPWDVINRIILFNTFIDVTLVVFPLFFLTVRDDKTFFKENPHLYLGIQAVTVTRFVRFLQILRTSPYMQQWFLTFASNVMETKVFIACDMAAGFIQGTMESFRKAKRIVDDDRVCNSIRYVCHLCRLILSQHLGFCQVDNPLVMQALKTKTAIRLALNAQEQRMVEIKEMGLLEDKDVHVLHKRSSFHLSRYQVIPHVQRSSHSACPEIKSFPLSRDQVIPLVQRSSFHLSRYQVIPHVQRSSHSPCPEIKSFSLCRDQVIPLVQRSSPSPCPDIKSFPMSSDQVIPLVQRSSHSPCPDIKSFPMSRDQVISLVQISSHSPCTEIKSFPLYRDQAIPHVQRCHSTCPDIKTFPMSRDQVIPLVQRSSHSPCLEIKSFPLFRYQVIPMSRGQVIPLVQRSSHSLRPEIKSFPLSRDQVSPLVQRSSHSPCPELKSFPLSRDQVIPLVQRSSHSPCPEIKVIPLVQRSSHSPCPEIVIPLVQRSSHSPCPEIKLFPFSRDQVILILQRSSDSPSPEIK</sequence>
<feature type="transmembrane region" description="Helical" evidence="1">
    <location>
        <begin position="396"/>
        <end position="422"/>
    </location>
</feature>
<feature type="transmembrane region" description="Helical" evidence="1">
    <location>
        <begin position="611"/>
        <end position="637"/>
    </location>
</feature>
<name>A0AAD8BF08_BIOPF</name>
<evidence type="ECO:0000313" key="2">
    <source>
        <dbReference type="EMBL" id="KAK0053399.1"/>
    </source>
</evidence>
<reference evidence="2" key="2">
    <citation type="submission" date="2023-04" db="EMBL/GenBank/DDBJ databases">
        <authorList>
            <person name="Bu L."/>
            <person name="Lu L."/>
            <person name="Laidemitt M.R."/>
            <person name="Zhang S.M."/>
            <person name="Mutuku M."/>
            <person name="Mkoji G."/>
            <person name="Steinauer M."/>
            <person name="Loker E.S."/>
        </authorList>
    </citation>
    <scope>NUCLEOTIDE SEQUENCE</scope>
    <source>
        <strain evidence="2">KasaAsao</strain>
        <tissue evidence="2">Whole Snail</tissue>
    </source>
</reference>
<proteinExistence type="predicted"/>
<evidence type="ECO:0000313" key="3">
    <source>
        <dbReference type="Proteomes" id="UP001233172"/>
    </source>
</evidence>